<dbReference type="Gene3D" id="3.40.720.10">
    <property type="entry name" value="Alkaline Phosphatase, subunit A"/>
    <property type="match status" value="2"/>
</dbReference>
<evidence type="ECO:0000256" key="6">
    <source>
        <dbReference type="ARBA" id="ARBA00023026"/>
    </source>
</evidence>
<comment type="subcellular location">
    <subcellularLocation>
        <location evidence="1">Secreted</location>
        <location evidence="1">Cell wall</location>
    </subcellularLocation>
</comment>
<dbReference type="Proteomes" id="UP000320235">
    <property type="component" value="Unassembled WGS sequence"/>
</dbReference>
<dbReference type="RefSeq" id="WP_141894637.1">
    <property type="nucleotide sequence ID" value="NZ_BAABLH010000005.1"/>
</dbReference>
<evidence type="ECO:0000256" key="4">
    <source>
        <dbReference type="ARBA" id="ARBA00022512"/>
    </source>
</evidence>
<feature type="compositionally biased region" description="Basic and acidic residues" evidence="8">
    <location>
        <begin position="543"/>
        <end position="557"/>
    </location>
</feature>
<dbReference type="GO" id="GO:0009395">
    <property type="term" value="P:phospholipid catabolic process"/>
    <property type="evidence" value="ECO:0007669"/>
    <property type="project" value="TreeGrafter"/>
</dbReference>
<comment type="similarity">
    <text evidence="2">Belongs to the bacterial phospholipase C family.</text>
</comment>
<protein>
    <recommendedName>
        <fullName evidence="3">phospholipase C</fullName>
        <ecNumber evidence="3">3.1.4.3</ecNumber>
    </recommendedName>
</protein>
<keyword evidence="4" id="KW-0134">Cell wall</keyword>
<dbReference type="SUPFAM" id="SSF53649">
    <property type="entry name" value="Alkaline phosphatase-like"/>
    <property type="match status" value="1"/>
</dbReference>
<evidence type="ECO:0000256" key="2">
    <source>
        <dbReference type="ARBA" id="ARBA00009717"/>
    </source>
</evidence>
<proteinExistence type="inferred from homology"/>
<dbReference type="InterPro" id="IPR006311">
    <property type="entry name" value="TAT_signal"/>
</dbReference>
<accession>A0A543F3K0</accession>
<evidence type="ECO:0000313" key="10">
    <source>
        <dbReference type="Proteomes" id="UP000320235"/>
    </source>
</evidence>
<name>A0A543F3K0_9MICO</name>
<dbReference type="AlphaFoldDB" id="A0A543F3K0"/>
<dbReference type="InterPro" id="IPR007312">
    <property type="entry name" value="Phosphoesterase"/>
</dbReference>
<evidence type="ECO:0000256" key="7">
    <source>
        <dbReference type="ARBA" id="ARBA00048421"/>
    </source>
</evidence>
<evidence type="ECO:0000313" key="9">
    <source>
        <dbReference type="EMBL" id="TQM28407.1"/>
    </source>
</evidence>
<dbReference type="PANTHER" id="PTHR31956">
    <property type="entry name" value="NON-SPECIFIC PHOSPHOLIPASE C4-RELATED"/>
    <property type="match status" value="1"/>
</dbReference>
<keyword evidence="4" id="KW-0964">Secreted</keyword>
<feature type="region of interest" description="Disordered" evidence="8">
    <location>
        <begin position="1"/>
        <end position="29"/>
    </location>
</feature>
<dbReference type="EMBL" id="VFPE01000002">
    <property type="protein sequence ID" value="TQM28407.1"/>
    <property type="molecule type" value="Genomic_DNA"/>
</dbReference>
<dbReference type="PROSITE" id="PS51318">
    <property type="entry name" value="TAT"/>
    <property type="match status" value="1"/>
</dbReference>
<gene>
    <name evidence="9" type="ORF">FB391_2474</name>
</gene>
<dbReference type="GO" id="GO:0034480">
    <property type="term" value="F:phosphatidylcholine phospholipase C activity"/>
    <property type="evidence" value="ECO:0007669"/>
    <property type="project" value="UniProtKB-EC"/>
</dbReference>
<comment type="caution">
    <text evidence="9">The sequence shown here is derived from an EMBL/GenBank/DDBJ whole genome shotgun (WGS) entry which is preliminary data.</text>
</comment>
<dbReference type="EC" id="3.1.4.3" evidence="3"/>
<dbReference type="Pfam" id="PF04185">
    <property type="entry name" value="Phosphoesterase"/>
    <property type="match status" value="1"/>
</dbReference>
<evidence type="ECO:0000256" key="8">
    <source>
        <dbReference type="SAM" id="MobiDB-lite"/>
    </source>
</evidence>
<sequence>MAGASHEDDTAPAEHGEPPSVVRPEAAPQLDDASRRDFLKLGGIATAGAVVGGAIGATAGATIGHELGVREGSADLATVPPRSEPGFDHIVVLMGENRSFDNLLGRLYTPETLPVGERFEGLEFGDHANTAPSGERIPAHVYEGSTDVIMGSPDPDPGEEYPHVNTQLFGLVDPPDNATAEIADMRAPFNAPRAAATPTMDGFATDYRNNLLRLRRGSEPSLDDVSRIMGGFSPAQLPVLSTLAQQFAVFDAWHCAVPSQTYCNRSFFHASTSHGFVTNHDGGGYRKWLDADASPTVFDRLEAAGLSWKVYFDELQLVSLTGILHSPSLERYWRTDHFVYMSEFYEDAKNGTLPAYAFIEPRLVYNHNDFHPPVGVLRESDVGGEPVIDSAISDVRAGEKLVAEVYDAIRTSATPDGSNAVNTLLLITFDEHGGTYDHVAPPAATPPEEDAPAGEMGFAFDRLGVRVPAIAVSAYTKAGTIVHDEMHHGSLMATLARRHGLEPLTRRDAEARDLYSVVNLSAPRDPSAWPLVHPQYVPPNTAEDERTDLKNGPHRDMPLSPPGKGLLGLLIAKYGSADGEDPQTYADAYRILQAKGLGLFYPKKR</sequence>
<dbReference type="OrthoDB" id="4181857at2"/>
<keyword evidence="10" id="KW-1185">Reference proteome</keyword>
<organism evidence="9 10">
    <name type="scientific">Microbacterium kyungheense</name>
    <dbReference type="NCBI Taxonomy" id="1263636"/>
    <lineage>
        <taxon>Bacteria</taxon>
        <taxon>Bacillati</taxon>
        <taxon>Actinomycetota</taxon>
        <taxon>Actinomycetes</taxon>
        <taxon>Micrococcales</taxon>
        <taxon>Microbacteriaceae</taxon>
        <taxon>Microbacterium</taxon>
    </lineage>
</organism>
<dbReference type="PANTHER" id="PTHR31956:SF1">
    <property type="entry name" value="NON-SPECIFIC PHOSPHOLIPASE C1"/>
    <property type="match status" value="1"/>
</dbReference>
<evidence type="ECO:0000256" key="3">
    <source>
        <dbReference type="ARBA" id="ARBA00012018"/>
    </source>
</evidence>
<dbReference type="InterPro" id="IPR017850">
    <property type="entry name" value="Alkaline_phosphatase_core_sf"/>
</dbReference>
<feature type="region of interest" description="Disordered" evidence="8">
    <location>
        <begin position="536"/>
        <end position="560"/>
    </location>
</feature>
<keyword evidence="6" id="KW-0843">Virulence</keyword>
<comment type="catalytic activity">
    <reaction evidence="7">
        <text>a 1,2-diacyl-sn-glycero-3-phosphocholine + H2O = phosphocholine + a 1,2-diacyl-sn-glycerol + H(+)</text>
        <dbReference type="Rhea" id="RHEA:10604"/>
        <dbReference type="ChEBI" id="CHEBI:15377"/>
        <dbReference type="ChEBI" id="CHEBI:15378"/>
        <dbReference type="ChEBI" id="CHEBI:17815"/>
        <dbReference type="ChEBI" id="CHEBI:57643"/>
        <dbReference type="ChEBI" id="CHEBI:295975"/>
        <dbReference type="EC" id="3.1.4.3"/>
    </reaction>
    <physiologicalReaction direction="left-to-right" evidence="7">
        <dbReference type="Rhea" id="RHEA:10605"/>
    </physiologicalReaction>
</comment>
<evidence type="ECO:0000256" key="1">
    <source>
        <dbReference type="ARBA" id="ARBA00004191"/>
    </source>
</evidence>
<keyword evidence="5" id="KW-0378">Hydrolase</keyword>
<feature type="compositionally biased region" description="Basic and acidic residues" evidence="8">
    <location>
        <begin position="1"/>
        <end position="17"/>
    </location>
</feature>
<evidence type="ECO:0000256" key="5">
    <source>
        <dbReference type="ARBA" id="ARBA00022801"/>
    </source>
</evidence>
<reference evidence="9 10" key="1">
    <citation type="submission" date="2019-06" db="EMBL/GenBank/DDBJ databases">
        <title>Sequencing the genomes of 1000 actinobacteria strains.</title>
        <authorList>
            <person name="Klenk H.-P."/>
        </authorList>
    </citation>
    <scope>NUCLEOTIDE SEQUENCE [LARGE SCALE GENOMIC DNA]</scope>
    <source>
        <strain evidence="9 10">DSM 105492</strain>
    </source>
</reference>